<accession>A0A210Q6T5</accession>
<protein>
    <submittedName>
        <fullName evidence="3">Proprotein convertase subtilisin/kexin type 5</fullName>
    </submittedName>
</protein>
<organism evidence="3 4">
    <name type="scientific">Mizuhopecten yessoensis</name>
    <name type="common">Japanese scallop</name>
    <name type="synonym">Patinopecten yessoensis</name>
    <dbReference type="NCBI Taxonomy" id="6573"/>
    <lineage>
        <taxon>Eukaryota</taxon>
        <taxon>Metazoa</taxon>
        <taxon>Spiralia</taxon>
        <taxon>Lophotrochozoa</taxon>
        <taxon>Mollusca</taxon>
        <taxon>Bivalvia</taxon>
        <taxon>Autobranchia</taxon>
        <taxon>Pteriomorphia</taxon>
        <taxon>Pectinida</taxon>
        <taxon>Pectinoidea</taxon>
        <taxon>Pectinidae</taxon>
        <taxon>Mizuhopecten</taxon>
    </lineage>
</organism>
<dbReference type="OrthoDB" id="6130389at2759"/>
<gene>
    <name evidence="3" type="ORF">KP79_PYT20488</name>
</gene>
<keyword evidence="2" id="KW-0732">Signal</keyword>
<reference evidence="3 4" key="1">
    <citation type="journal article" date="2017" name="Nat. Ecol. Evol.">
        <title>Scallop genome provides insights into evolution of bilaterian karyotype and development.</title>
        <authorList>
            <person name="Wang S."/>
            <person name="Zhang J."/>
            <person name="Jiao W."/>
            <person name="Li J."/>
            <person name="Xun X."/>
            <person name="Sun Y."/>
            <person name="Guo X."/>
            <person name="Huan P."/>
            <person name="Dong B."/>
            <person name="Zhang L."/>
            <person name="Hu X."/>
            <person name="Sun X."/>
            <person name="Wang J."/>
            <person name="Zhao C."/>
            <person name="Wang Y."/>
            <person name="Wang D."/>
            <person name="Huang X."/>
            <person name="Wang R."/>
            <person name="Lv J."/>
            <person name="Li Y."/>
            <person name="Zhang Z."/>
            <person name="Liu B."/>
            <person name="Lu W."/>
            <person name="Hui Y."/>
            <person name="Liang J."/>
            <person name="Zhou Z."/>
            <person name="Hou R."/>
            <person name="Li X."/>
            <person name="Liu Y."/>
            <person name="Li H."/>
            <person name="Ning X."/>
            <person name="Lin Y."/>
            <person name="Zhao L."/>
            <person name="Xing Q."/>
            <person name="Dou J."/>
            <person name="Li Y."/>
            <person name="Mao J."/>
            <person name="Guo H."/>
            <person name="Dou H."/>
            <person name="Li T."/>
            <person name="Mu C."/>
            <person name="Jiang W."/>
            <person name="Fu Q."/>
            <person name="Fu X."/>
            <person name="Miao Y."/>
            <person name="Liu J."/>
            <person name="Yu Q."/>
            <person name="Li R."/>
            <person name="Liao H."/>
            <person name="Li X."/>
            <person name="Kong Y."/>
            <person name="Jiang Z."/>
            <person name="Chourrout D."/>
            <person name="Li R."/>
            <person name="Bao Z."/>
        </authorList>
    </citation>
    <scope>NUCLEOTIDE SEQUENCE [LARGE SCALE GENOMIC DNA]</scope>
    <source>
        <strain evidence="3 4">PY_sf001</strain>
    </source>
</reference>
<keyword evidence="1" id="KW-1133">Transmembrane helix</keyword>
<evidence type="ECO:0000256" key="1">
    <source>
        <dbReference type="SAM" id="Phobius"/>
    </source>
</evidence>
<feature type="transmembrane region" description="Helical" evidence="1">
    <location>
        <begin position="769"/>
        <end position="790"/>
    </location>
</feature>
<keyword evidence="1" id="KW-0472">Membrane</keyword>
<dbReference type="SUPFAM" id="SSF57184">
    <property type="entry name" value="Growth factor receptor domain"/>
    <property type="match status" value="2"/>
</dbReference>
<sequence>MSAKPSSLLLVFLAFNNIWLVHPCAEYLQEYNGRCLDSCPQGLKKVEFTSVCTERCPQDVPYLYNMTTCVAYCPNDYVVMYSNDCVRLKKLPNIPDNTIKCPERFCNSSTPYCYDLVCKERCPVNTVSDRFNCVHTCSEELPYQYNSSCHKQCPPGATVINNNRCVVDCPQNTFLYGNKCVPVCPQDTFIHNRTCLSKCPESHPVSLVFGNTKRCLQTCPVFTMRNGSVCEIVCPPDAMFLFNMTCVSTCPNSASFIWIKNIEIYSIRKPLCVDSCPDNLYLHGETCVAKCDSNQFILNSTCVSSCPNLYEATYMPYKCVDQCTQNMYLYRNMCTQRCPDGSFASNQSCVSQCPPATPYKATYRNGITCVDKCPDNQNFMYQNNCVYFCPTTTHMLNNTCHEECPKSYSILYTDYIKWFSISRGASNCTRVCPLPLINDSGICVKRCSKNTFVFNRTCHAVCPSSHPFVLSRNNSCVSFCPSDMVSVGNSCQLECPSSTPYVVKRKCSERCPSTQPFHLSLNKTITINPYRQFVVYHQMLTYCVEQCQWNSSGSVEYYRYNNSCVKHCPPKTMSLNGVCVTNCSESYKMTYTRKVGGLQTTECLHHCPNNTLRWLDRCFDMCPNNMSAFNGTCVNLCPDIYGFIEHSDKGSTCRMSCSDPVYKYTNGRECVKNCPSTKYYFDNMCVNVCPSSKPFNVSKNSKPPICVKTCREANFVEINNTCITEYTCSDGLTMFVYDRETCVKECPYGSVQQLDGVTKRCNSLEVEAWVINAVLLNIFAICVLVIVLLFSDGCPKNKHKATKEKTDDIEESEDQDTTALLLQEPRETDQDTTNVCLTQPDPGNENIYDIEFTIDEETEQKVVLKMTDDLSSGDVDENLSGGINDRNTHFQSANFEYSIDDETAAKTVKTQCENLPIKDQEQFQYRDQRTKALLSNSLSDIDFMLENENVEDVVRTYASPLLDFSNTNSSSMVDDSTSQFKRFQKDINNESGEDPTPISTEAIPLDLFPCLPILNNSFEDLNSSEARTRTEHCLESETLAKKVEDY</sequence>
<dbReference type="EMBL" id="NEDP02004782">
    <property type="protein sequence ID" value="OWF44425.1"/>
    <property type="molecule type" value="Genomic_DNA"/>
</dbReference>
<dbReference type="AlphaFoldDB" id="A0A210Q6T5"/>
<feature type="chain" id="PRO_5012239419" evidence="2">
    <location>
        <begin position="24"/>
        <end position="1046"/>
    </location>
</feature>
<name>A0A210Q6T5_MIZYE</name>
<proteinExistence type="predicted"/>
<keyword evidence="1" id="KW-0812">Transmembrane</keyword>
<dbReference type="Gene3D" id="2.10.220.10">
    <property type="entry name" value="Hormone Receptor, Insulin-like Growth Factor Receptor 1, Chain A, domain 2"/>
    <property type="match status" value="2"/>
</dbReference>
<evidence type="ECO:0000313" key="3">
    <source>
        <dbReference type="EMBL" id="OWF44425.1"/>
    </source>
</evidence>
<dbReference type="STRING" id="6573.A0A210Q6T5"/>
<evidence type="ECO:0000313" key="4">
    <source>
        <dbReference type="Proteomes" id="UP000242188"/>
    </source>
</evidence>
<feature type="signal peptide" evidence="2">
    <location>
        <begin position="1"/>
        <end position="23"/>
    </location>
</feature>
<evidence type="ECO:0000256" key="2">
    <source>
        <dbReference type="SAM" id="SignalP"/>
    </source>
</evidence>
<dbReference type="Proteomes" id="UP000242188">
    <property type="component" value="Unassembled WGS sequence"/>
</dbReference>
<dbReference type="InterPro" id="IPR009030">
    <property type="entry name" value="Growth_fac_rcpt_cys_sf"/>
</dbReference>
<comment type="caution">
    <text evidence="3">The sequence shown here is derived from an EMBL/GenBank/DDBJ whole genome shotgun (WGS) entry which is preliminary data.</text>
</comment>
<keyword evidence="4" id="KW-1185">Reference proteome</keyword>